<proteinExistence type="predicted"/>
<dbReference type="EMBL" id="FQWL01000001">
    <property type="protein sequence ID" value="SHG25428.1"/>
    <property type="molecule type" value="Genomic_DNA"/>
</dbReference>
<dbReference type="InterPro" id="IPR059226">
    <property type="entry name" value="Choice_anch_Q_dom"/>
</dbReference>
<dbReference type="AlphaFoldDB" id="A0A1M5IAK5"/>
<sequence length="513" mass="56018">MNTRYPKYLFALFLLVLIVLAGSCRKDFEFAPSTGNLSFSKDTVFLDTIFSNIGSATYTLKVYNRGNRDVSIPFIGLETGENSSYRLNVDGQAGKTFTDIPLLAKDSLFVFIETTFDVAPAGTTDFLYAESLLFGNGENIQEVELVTLIKDAVFLYPATLSDGTKETLVLGQDTDGNDIRVEGFYLEPEQLLFSNEKPYVIYGYAAVAEGNSLVVQPGARVHFHANSGLLVESGATLQVNGQLSEDQELLENEVIFEGDRLEPGYAREPGQWGTVWIREGSVGNNLENLTLKNATVGLRVDGDGILASPTLALANTQIYNSLNQNLWSTGARITAQNTVLGGAGASTLQIDQGGQYRFTHCTMANYWSNGPRRAAAVSINNFGENGPQALQSADFINSIVDGTQAIELLLEADTSATFNFSFTNCLLKIRDNNGNLANDPLYNFTDTNRYRNTILDQEPDFSLPFNDQFSIGANSAALDNADPDNALTVPTDILGKDRIQNPDIGAYEFEVDQ</sequence>
<evidence type="ECO:0000313" key="2">
    <source>
        <dbReference type="Proteomes" id="UP000184532"/>
    </source>
</evidence>
<evidence type="ECO:0000313" key="1">
    <source>
        <dbReference type="EMBL" id="SHG25428.1"/>
    </source>
</evidence>
<keyword evidence="2" id="KW-1185">Reference proteome</keyword>
<dbReference type="PROSITE" id="PS51257">
    <property type="entry name" value="PROKAR_LIPOPROTEIN"/>
    <property type="match status" value="1"/>
</dbReference>
<accession>A0A1M5IAK5</accession>
<dbReference type="NCBIfam" id="NF041518">
    <property type="entry name" value="choice_anch_Q"/>
    <property type="match status" value="1"/>
</dbReference>
<name>A0A1M5IAK5_9FLAO</name>
<evidence type="ECO:0008006" key="3">
    <source>
        <dbReference type="Google" id="ProtNLM"/>
    </source>
</evidence>
<gene>
    <name evidence="1" type="ORF">SAMN04488116_0582</name>
</gene>
<dbReference type="RefSeq" id="WP_073176389.1">
    <property type="nucleotide sequence ID" value="NZ_FQWL01000001.1"/>
</dbReference>
<dbReference type="InterPro" id="IPR011050">
    <property type="entry name" value="Pectin_lyase_fold/virulence"/>
</dbReference>
<reference evidence="2" key="1">
    <citation type="submission" date="2016-11" db="EMBL/GenBank/DDBJ databases">
        <authorList>
            <person name="Varghese N."/>
            <person name="Submissions S."/>
        </authorList>
    </citation>
    <scope>NUCLEOTIDE SEQUENCE [LARGE SCALE GENOMIC DNA]</scope>
    <source>
        <strain evidence="2">DSM 22638</strain>
    </source>
</reference>
<protein>
    <recommendedName>
        <fullName evidence="3">Right handed beta helix region</fullName>
    </recommendedName>
</protein>
<organism evidence="1 2">
    <name type="scientific">Flagellimonas flava</name>
    <dbReference type="NCBI Taxonomy" id="570519"/>
    <lineage>
        <taxon>Bacteria</taxon>
        <taxon>Pseudomonadati</taxon>
        <taxon>Bacteroidota</taxon>
        <taxon>Flavobacteriia</taxon>
        <taxon>Flavobacteriales</taxon>
        <taxon>Flavobacteriaceae</taxon>
        <taxon>Flagellimonas</taxon>
    </lineage>
</organism>
<dbReference type="Proteomes" id="UP000184532">
    <property type="component" value="Unassembled WGS sequence"/>
</dbReference>
<dbReference type="STRING" id="570519.SAMN04488116_0582"/>
<dbReference type="SUPFAM" id="SSF51126">
    <property type="entry name" value="Pectin lyase-like"/>
    <property type="match status" value="1"/>
</dbReference>